<dbReference type="InterPro" id="IPR011004">
    <property type="entry name" value="Trimer_LpxA-like_sf"/>
</dbReference>
<evidence type="ECO:0000313" key="7">
    <source>
        <dbReference type="EMBL" id="MDV2910515.1"/>
    </source>
</evidence>
<dbReference type="Pfam" id="PF00132">
    <property type="entry name" value="Hexapep"/>
    <property type="match status" value="1"/>
</dbReference>
<comment type="similarity">
    <text evidence="1">Belongs to the transferase hexapeptide repeat family.</text>
</comment>
<feature type="domain" description="Maltose/galactoside acetyltransferase" evidence="5">
    <location>
        <begin position="5"/>
        <end position="57"/>
    </location>
</feature>
<dbReference type="KEGG" id="paci:A4V11_06580"/>
<gene>
    <name evidence="6" type="ORF">R0G89_04195</name>
    <name evidence="7" type="ORF">R0H03_01340</name>
</gene>
<dbReference type="FunFam" id="2.160.10.10:FF:000025">
    <property type="entry name" value="Hexapeptide-repeat containing-acetyltransferase"/>
    <property type="match status" value="1"/>
</dbReference>
<keyword evidence="2 6" id="KW-0808">Transferase</keyword>
<dbReference type="InterPro" id="IPR018357">
    <property type="entry name" value="Hexapep_transf_CS"/>
</dbReference>
<evidence type="ECO:0000256" key="3">
    <source>
        <dbReference type="ARBA" id="ARBA00022737"/>
    </source>
</evidence>
<comment type="caution">
    <text evidence="6">The sequence shown here is derived from an EMBL/GenBank/DDBJ whole genome shotgun (WGS) entry which is preliminary data.</text>
</comment>
<dbReference type="RefSeq" id="WP_008841512.1">
    <property type="nucleotide sequence ID" value="NZ_CP015206.1"/>
</dbReference>
<keyword evidence="4 6" id="KW-0012">Acyltransferase</keyword>
<dbReference type="EMBL" id="JAWJAX010000001">
    <property type="protein sequence ID" value="MDV2910515.1"/>
    <property type="molecule type" value="Genomic_DNA"/>
</dbReference>
<dbReference type="CDD" id="cd03357">
    <property type="entry name" value="LbH_MAT_GAT"/>
    <property type="match status" value="1"/>
</dbReference>
<evidence type="ECO:0000259" key="5">
    <source>
        <dbReference type="SMART" id="SM01266"/>
    </source>
</evidence>
<dbReference type="EMBL" id="JAWJAV010000002">
    <property type="protein sequence ID" value="MDV2620931.1"/>
    <property type="molecule type" value="Genomic_DNA"/>
</dbReference>
<dbReference type="GO" id="GO:0008374">
    <property type="term" value="F:O-acyltransferase activity"/>
    <property type="evidence" value="ECO:0007669"/>
    <property type="project" value="TreeGrafter"/>
</dbReference>
<dbReference type="GO" id="GO:0005829">
    <property type="term" value="C:cytosol"/>
    <property type="evidence" value="ECO:0007669"/>
    <property type="project" value="TreeGrafter"/>
</dbReference>
<dbReference type="InterPro" id="IPR024688">
    <property type="entry name" value="Mac_dom"/>
</dbReference>
<evidence type="ECO:0000313" key="6">
    <source>
        <dbReference type="EMBL" id="MDV2620931.1"/>
    </source>
</evidence>
<dbReference type="InterPro" id="IPR001451">
    <property type="entry name" value="Hexapep"/>
</dbReference>
<evidence type="ECO:0000256" key="2">
    <source>
        <dbReference type="ARBA" id="ARBA00022679"/>
    </source>
</evidence>
<dbReference type="EC" id="2.3.1.-" evidence="6"/>
<dbReference type="GeneID" id="57366815"/>
<accession>A0AAW8YHA4</accession>
<dbReference type="GO" id="GO:0016407">
    <property type="term" value="F:acetyltransferase activity"/>
    <property type="evidence" value="ECO:0007669"/>
    <property type="project" value="InterPro"/>
</dbReference>
<dbReference type="Proteomes" id="UP001280415">
    <property type="component" value="Unassembled WGS sequence"/>
</dbReference>
<evidence type="ECO:0000256" key="4">
    <source>
        <dbReference type="ARBA" id="ARBA00023315"/>
    </source>
</evidence>
<dbReference type="PANTHER" id="PTHR23416:SF23">
    <property type="entry name" value="ACETYLTRANSFERASE C18B11.09C-RELATED"/>
    <property type="match status" value="1"/>
</dbReference>
<dbReference type="Proteomes" id="UP001280897">
    <property type="component" value="Unassembled WGS sequence"/>
</dbReference>
<organism evidence="6 8">
    <name type="scientific">Pediococcus acidilactici</name>
    <dbReference type="NCBI Taxonomy" id="1254"/>
    <lineage>
        <taxon>Bacteria</taxon>
        <taxon>Bacillati</taxon>
        <taxon>Bacillota</taxon>
        <taxon>Bacilli</taxon>
        <taxon>Lactobacillales</taxon>
        <taxon>Lactobacillaceae</taxon>
        <taxon>Pediococcus</taxon>
        <taxon>Pediococcus acidilactici group</taxon>
    </lineage>
</organism>
<protein>
    <submittedName>
        <fullName evidence="6">Sugar O-acetyltransferase</fullName>
        <ecNumber evidence="6">2.3.1.-</ecNumber>
    </submittedName>
</protein>
<reference evidence="6" key="2">
    <citation type="submission" date="2023-10" db="EMBL/GenBank/DDBJ databases">
        <authorList>
            <person name="Khurajog B."/>
        </authorList>
    </citation>
    <scope>NUCLEOTIDE SEQUENCE</scope>
    <source>
        <strain evidence="7">BF14</strain>
        <strain evidence="6">BF9</strain>
    </source>
</reference>
<name>A0AAW8YHA4_PEDAC</name>
<keyword evidence="3" id="KW-0677">Repeat</keyword>
<dbReference type="SUPFAM" id="SSF51161">
    <property type="entry name" value="Trimeric LpxA-like enzymes"/>
    <property type="match status" value="1"/>
</dbReference>
<dbReference type="AlphaFoldDB" id="A0AAW8YHA4"/>
<proteinExistence type="inferred from homology"/>
<evidence type="ECO:0000313" key="8">
    <source>
        <dbReference type="Proteomes" id="UP001280897"/>
    </source>
</evidence>
<dbReference type="PANTHER" id="PTHR23416">
    <property type="entry name" value="SIALIC ACID SYNTHASE-RELATED"/>
    <property type="match status" value="1"/>
</dbReference>
<reference evidence="6" key="1">
    <citation type="journal article" date="2023" name="PeerJ">
        <title>Selection and evaluation of lactic acid bacteria from chicken feces in Thailand as potential probiotics.</title>
        <authorList>
            <person name="Khurajog B."/>
            <person name="Disastra Y."/>
            <person name="Lawwyne L.D."/>
            <person name="Sirichokchatchawan W."/>
            <person name="Niyomtham W."/>
            <person name="Yindee J."/>
            <person name="Hampson D.J."/>
            <person name="Prapasarakul N."/>
        </authorList>
    </citation>
    <scope>NUCLEOTIDE SEQUENCE</scope>
    <source>
        <strain evidence="7">BF14</strain>
        <strain evidence="6">BF9</strain>
    </source>
</reference>
<dbReference type="Gene3D" id="2.160.10.10">
    <property type="entry name" value="Hexapeptide repeat proteins"/>
    <property type="match status" value="1"/>
</dbReference>
<dbReference type="Pfam" id="PF12464">
    <property type="entry name" value="Mac"/>
    <property type="match status" value="1"/>
</dbReference>
<dbReference type="InterPro" id="IPR051159">
    <property type="entry name" value="Hexapeptide_acetyltransf"/>
</dbReference>
<sequence length="195" mass="21439">MLSEHEKLLAGKDYDYRDPEIQTMIQNAQNVTKEINQTQDFSKRMALFKKLFADVGENVTIMSPFRVTYGKHMRLGNDVLINANANFLDANLVTIGDRVLIGPDVKFYCGEHSIDASKRFGKRSDGSSYVISTTRPIEVGNDVWIGGNVTILPGVKIGNNTIIAAGAVVNKDVPDNAIFGGVPAKKIKDLPVLDR</sequence>
<dbReference type="SMART" id="SM01266">
    <property type="entry name" value="Mac"/>
    <property type="match status" value="1"/>
</dbReference>
<dbReference type="PROSITE" id="PS00101">
    <property type="entry name" value="HEXAPEP_TRANSFERASES"/>
    <property type="match status" value="1"/>
</dbReference>
<evidence type="ECO:0000256" key="1">
    <source>
        <dbReference type="ARBA" id="ARBA00007274"/>
    </source>
</evidence>